<protein>
    <submittedName>
        <fullName evidence="1">Uncharacterized protein</fullName>
    </submittedName>
</protein>
<evidence type="ECO:0000313" key="1">
    <source>
        <dbReference type="EMBL" id="CAK9237072.1"/>
    </source>
</evidence>
<sequence length="106" mass="11661">MVPRFGDQSYESFVEGLRGLPAPEHRQEGSKESRGDLFGEFLEEFGRDAVAFRCFALGHRGDGVPDFLQSKILVSSWFVSVETRVGVLVQHASRAFEVPGASASEV</sequence>
<proteinExistence type="predicted"/>
<dbReference type="EMBL" id="OZ019901">
    <property type="protein sequence ID" value="CAK9237072.1"/>
    <property type="molecule type" value="Genomic_DNA"/>
</dbReference>
<organism evidence="1 2">
    <name type="scientific">Sphagnum troendelagicum</name>
    <dbReference type="NCBI Taxonomy" id="128251"/>
    <lineage>
        <taxon>Eukaryota</taxon>
        <taxon>Viridiplantae</taxon>
        <taxon>Streptophyta</taxon>
        <taxon>Embryophyta</taxon>
        <taxon>Bryophyta</taxon>
        <taxon>Sphagnophytina</taxon>
        <taxon>Sphagnopsida</taxon>
        <taxon>Sphagnales</taxon>
        <taxon>Sphagnaceae</taxon>
        <taxon>Sphagnum</taxon>
    </lineage>
</organism>
<accession>A0ABP0V6B5</accession>
<gene>
    <name evidence="1" type="ORF">CSSPTR1EN2_LOCUS23472</name>
</gene>
<dbReference type="Proteomes" id="UP001497512">
    <property type="component" value="Chromosome 9"/>
</dbReference>
<keyword evidence="2" id="KW-1185">Reference proteome</keyword>
<reference evidence="1" key="1">
    <citation type="submission" date="2024-02" db="EMBL/GenBank/DDBJ databases">
        <authorList>
            <consortium name="ELIXIR-Norway"/>
            <consortium name="Elixir Norway"/>
        </authorList>
    </citation>
    <scope>NUCLEOTIDE SEQUENCE</scope>
</reference>
<name>A0ABP0V6B5_9BRYO</name>
<evidence type="ECO:0000313" key="2">
    <source>
        <dbReference type="Proteomes" id="UP001497512"/>
    </source>
</evidence>